<dbReference type="NCBIfam" id="TIGR00675">
    <property type="entry name" value="dcm"/>
    <property type="match status" value="1"/>
</dbReference>
<comment type="catalytic activity">
    <reaction evidence="5 8">
        <text>a 2'-deoxycytidine in DNA + S-adenosyl-L-methionine = a 5-methyl-2'-deoxycytidine in DNA + S-adenosyl-L-homocysteine + H(+)</text>
        <dbReference type="Rhea" id="RHEA:13681"/>
        <dbReference type="Rhea" id="RHEA-COMP:11369"/>
        <dbReference type="Rhea" id="RHEA-COMP:11370"/>
        <dbReference type="ChEBI" id="CHEBI:15378"/>
        <dbReference type="ChEBI" id="CHEBI:57856"/>
        <dbReference type="ChEBI" id="CHEBI:59789"/>
        <dbReference type="ChEBI" id="CHEBI:85452"/>
        <dbReference type="ChEBI" id="CHEBI:85454"/>
        <dbReference type="EC" id="2.1.1.37"/>
    </reaction>
</comment>
<reference evidence="9 10" key="1">
    <citation type="submission" date="2021-08" db="EMBL/GenBank/DDBJ databases">
        <title>Comparative Genomics Analysis of the Genus Qipengyuania Reveals Extensive Genetic Diversity and Metabolic Versatility, Including the Description of Fifteen Novel Species.</title>
        <authorList>
            <person name="Liu Y."/>
        </authorList>
    </citation>
    <scope>NUCLEOTIDE SEQUENCE [LARGE SCALE GENOMIC DNA]</scope>
    <source>
        <strain evidence="9 10">1NDH17</strain>
    </source>
</reference>
<dbReference type="EMBL" id="JAIGNK010000001">
    <property type="protein sequence ID" value="MBX7456763.1"/>
    <property type="molecule type" value="Genomic_DNA"/>
</dbReference>
<comment type="caution">
    <text evidence="9">The sequence shown here is derived from an EMBL/GenBank/DDBJ whole genome shotgun (WGS) entry which is preliminary data.</text>
</comment>
<sequence>MLLEKIRDNRIERSTQGGGLGGRSMVDLFAGCGGLSLGFEHAGFVPVFVNELNHDARSTYLANRKHLIDGIPFNERRELHSADVTELDEERLTELKAHLTSLNIGLDFAKAQNLDVLAGGPPCQGYSGIGHRRAYSVDKADIPSNRLYERMAFVIEQLRPRVFLFENVKGLLSARWTSEGKKGEIWDDVYGRFKRLGSEHGYVVRWKLVYAKDYGVPQNRPRVLIVGFRKDFADKVAKHLNLDNGSEDAVLANMLPAYGETPPDLEEIFADLEDKNITQRLVSRDFSEGLVTHSYPRAASGKWQEYFRPGELSEAFAELEEQEVSKHSDKVVRKFQAMIASGGEIPEEFRTKKFAQRLLPRQWKNQGPTITACSLADDYVHYSQPRSLTVREWARLQTFPDTYKFLGKRTTGGIRRAGNPREGIFEREVPKYTQIGNAVPVKLAEAIGQHFDRLLDKAGY</sequence>
<protein>
    <recommendedName>
        <fullName evidence="8">Cytosine-specific methyltransferase</fullName>
        <ecNumber evidence="8">2.1.1.37</ecNumber>
    </recommendedName>
</protein>
<evidence type="ECO:0000256" key="5">
    <source>
        <dbReference type="ARBA" id="ARBA00047422"/>
    </source>
</evidence>
<dbReference type="RefSeq" id="WP_221572198.1">
    <property type="nucleotide sequence ID" value="NZ_JAIGNK010000001.1"/>
</dbReference>
<proteinExistence type="inferred from homology"/>
<evidence type="ECO:0000256" key="3">
    <source>
        <dbReference type="ARBA" id="ARBA00022691"/>
    </source>
</evidence>
<evidence type="ECO:0000256" key="2">
    <source>
        <dbReference type="ARBA" id="ARBA00022679"/>
    </source>
</evidence>
<dbReference type="PROSITE" id="PS51679">
    <property type="entry name" value="SAM_MT_C5"/>
    <property type="match status" value="1"/>
</dbReference>
<organism evidence="9 10">
    <name type="scientific">Qipengyuania polymorpha</name>
    <dbReference type="NCBI Taxonomy" id="2867234"/>
    <lineage>
        <taxon>Bacteria</taxon>
        <taxon>Pseudomonadati</taxon>
        <taxon>Pseudomonadota</taxon>
        <taxon>Alphaproteobacteria</taxon>
        <taxon>Sphingomonadales</taxon>
        <taxon>Erythrobacteraceae</taxon>
        <taxon>Qipengyuania</taxon>
    </lineage>
</organism>
<keyword evidence="10" id="KW-1185">Reference proteome</keyword>
<feature type="active site" evidence="6">
    <location>
        <position position="123"/>
    </location>
</feature>
<dbReference type="Proteomes" id="UP000783253">
    <property type="component" value="Unassembled WGS sequence"/>
</dbReference>
<keyword evidence="1 6" id="KW-0489">Methyltransferase</keyword>
<dbReference type="SUPFAM" id="SSF53335">
    <property type="entry name" value="S-adenosyl-L-methionine-dependent methyltransferases"/>
    <property type="match status" value="1"/>
</dbReference>
<dbReference type="InterPro" id="IPR001525">
    <property type="entry name" value="C5_MeTfrase"/>
</dbReference>
<dbReference type="InterPro" id="IPR050390">
    <property type="entry name" value="C5-Methyltransferase"/>
</dbReference>
<evidence type="ECO:0000313" key="10">
    <source>
        <dbReference type="Proteomes" id="UP000783253"/>
    </source>
</evidence>
<evidence type="ECO:0000313" key="9">
    <source>
        <dbReference type="EMBL" id="MBX7456763.1"/>
    </source>
</evidence>
<dbReference type="PRINTS" id="PR00105">
    <property type="entry name" value="C5METTRFRASE"/>
</dbReference>
<dbReference type="InterPro" id="IPR018117">
    <property type="entry name" value="C5_DNA_meth_AS"/>
</dbReference>
<dbReference type="Gene3D" id="3.40.50.150">
    <property type="entry name" value="Vaccinia Virus protein VP39"/>
    <property type="match status" value="1"/>
</dbReference>
<evidence type="ECO:0000256" key="7">
    <source>
        <dbReference type="RuleBase" id="RU000416"/>
    </source>
</evidence>
<evidence type="ECO:0000256" key="1">
    <source>
        <dbReference type="ARBA" id="ARBA00022603"/>
    </source>
</evidence>
<gene>
    <name evidence="9" type="ORF">K3152_00740</name>
</gene>
<keyword evidence="2 6" id="KW-0808">Transferase</keyword>
<evidence type="ECO:0000256" key="8">
    <source>
        <dbReference type="RuleBase" id="RU000417"/>
    </source>
</evidence>
<dbReference type="Gene3D" id="3.90.120.10">
    <property type="entry name" value="DNA Methylase, subunit A, domain 2"/>
    <property type="match status" value="1"/>
</dbReference>
<name>A0ABS7IUB8_9SPHN</name>
<keyword evidence="4" id="KW-0680">Restriction system</keyword>
<dbReference type="InterPro" id="IPR029063">
    <property type="entry name" value="SAM-dependent_MTases_sf"/>
</dbReference>
<dbReference type="PANTHER" id="PTHR10629">
    <property type="entry name" value="CYTOSINE-SPECIFIC METHYLTRANSFERASE"/>
    <property type="match status" value="1"/>
</dbReference>
<accession>A0ABS7IUB8</accession>
<dbReference type="GO" id="GO:0008168">
    <property type="term" value="F:methyltransferase activity"/>
    <property type="evidence" value="ECO:0007669"/>
    <property type="project" value="UniProtKB-KW"/>
</dbReference>
<dbReference type="EC" id="2.1.1.37" evidence="8"/>
<dbReference type="Pfam" id="PF00145">
    <property type="entry name" value="DNA_methylase"/>
    <property type="match status" value="1"/>
</dbReference>
<keyword evidence="3 6" id="KW-0949">S-adenosyl-L-methionine</keyword>
<dbReference type="PROSITE" id="PS00094">
    <property type="entry name" value="C5_MTASE_1"/>
    <property type="match status" value="1"/>
</dbReference>
<dbReference type="PANTHER" id="PTHR10629:SF52">
    <property type="entry name" value="DNA (CYTOSINE-5)-METHYLTRANSFERASE 1"/>
    <property type="match status" value="1"/>
</dbReference>
<evidence type="ECO:0000256" key="6">
    <source>
        <dbReference type="PROSITE-ProRule" id="PRU01016"/>
    </source>
</evidence>
<dbReference type="GO" id="GO:0032259">
    <property type="term" value="P:methylation"/>
    <property type="evidence" value="ECO:0007669"/>
    <property type="project" value="UniProtKB-KW"/>
</dbReference>
<comment type="similarity">
    <text evidence="6 7">Belongs to the class I-like SAM-binding methyltransferase superfamily. C5-methyltransferase family.</text>
</comment>
<evidence type="ECO:0000256" key="4">
    <source>
        <dbReference type="ARBA" id="ARBA00022747"/>
    </source>
</evidence>